<evidence type="ECO:0000256" key="1">
    <source>
        <dbReference type="ARBA" id="ARBA00010111"/>
    </source>
</evidence>
<evidence type="ECO:0000256" key="2">
    <source>
        <dbReference type="ARBA" id="ARBA00022980"/>
    </source>
</evidence>
<comment type="caution">
    <text evidence="5">The sequence shown here is derived from an EMBL/GenBank/DDBJ whole genome shotgun (WGS) entry which is preliminary data.</text>
</comment>
<evidence type="ECO:0000313" key="5">
    <source>
        <dbReference type="EMBL" id="KMZ63721.1"/>
    </source>
</evidence>
<dbReference type="InterPro" id="IPR000271">
    <property type="entry name" value="Ribosomal_bL34"/>
</dbReference>
<dbReference type="STRING" id="29655.A0A0K9P3V5"/>
<dbReference type="GO" id="GO:0006412">
    <property type="term" value="P:translation"/>
    <property type="evidence" value="ECO:0007669"/>
    <property type="project" value="InterPro"/>
</dbReference>
<protein>
    <recommendedName>
        <fullName evidence="4">Large ribosomal subunit protein bL34m</fullName>
    </recommendedName>
</protein>
<dbReference type="EMBL" id="LFYR01001213">
    <property type="protein sequence ID" value="KMZ63721.1"/>
    <property type="molecule type" value="Genomic_DNA"/>
</dbReference>
<gene>
    <name evidence="5" type="ORF">ZOSMA_3G02060</name>
</gene>
<dbReference type="PANTHER" id="PTHR14503">
    <property type="entry name" value="MITOCHONDRIAL RIBOSOMAL PROTEIN 34 FAMILY MEMBER"/>
    <property type="match status" value="1"/>
</dbReference>
<reference evidence="6" key="1">
    <citation type="journal article" date="2016" name="Nature">
        <title>The genome of the seagrass Zostera marina reveals angiosperm adaptation to the sea.</title>
        <authorList>
            <person name="Olsen J.L."/>
            <person name="Rouze P."/>
            <person name="Verhelst B."/>
            <person name="Lin Y.-C."/>
            <person name="Bayer T."/>
            <person name="Collen J."/>
            <person name="Dattolo E."/>
            <person name="De Paoli E."/>
            <person name="Dittami S."/>
            <person name="Maumus F."/>
            <person name="Michel G."/>
            <person name="Kersting A."/>
            <person name="Lauritano C."/>
            <person name="Lohaus R."/>
            <person name="Toepel M."/>
            <person name="Tonon T."/>
            <person name="Vanneste K."/>
            <person name="Amirebrahimi M."/>
            <person name="Brakel J."/>
            <person name="Bostroem C."/>
            <person name="Chovatia M."/>
            <person name="Grimwood J."/>
            <person name="Jenkins J.W."/>
            <person name="Jueterbock A."/>
            <person name="Mraz A."/>
            <person name="Stam W.T."/>
            <person name="Tice H."/>
            <person name="Bornberg-Bauer E."/>
            <person name="Green P.J."/>
            <person name="Pearson G.A."/>
            <person name="Procaccini G."/>
            <person name="Duarte C.M."/>
            <person name="Schmutz J."/>
            <person name="Reusch T.B.H."/>
            <person name="Van de Peer Y."/>
        </authorList>
    </citation>
    <scope>NUCLEOTIDE SEQUENCE [LARGE SCALE GENOMIC DNA]</scope>
    <source>
        <strain evidence="6">cv. Finnish</strain>
    </source>
</reference>
<organism evidence="5 6">
    <name type="scientific">Zostera marina</name>
    <name type="common">Eelgrass</name>
    <dbReference type="NCBI Taxonomy" id="29655"/>
    <lineage>
        <taxon>Eukaryota</taxon>
        <taxon>Viridiplantae</taxon>
        <taxon>Streptophyta</taxon>
        <taxon>Embryophyta</taxon>
        <taxon>Tracheophyta</taxon>
        <taxon>Spermatophyta</taxon>
        <taxon>Magnoliopsida</taxon>
        <taxon>Liliopsida</taxon>
        <taxon>Zosteraceae</taxon>
        <taxon>Zostera</taxon>
    </lineage>
</organism>
<proteinExistence type="inferred from homology"/>
<dbReference type="PANTHER" id="PTHR14503:SF12">
    <property type="entry name" value="RIBOSOMAL PROTEIN L34"/>
    <property type="match status" value="1"/>
</dbReference>
<dbReference type="NCBIfam" id="TIGR01030">
    <property type="entry name" value="rpmH_bact"/>
    <property type="match status" value="1"/>
</dbReference>
<comment type="similarity">
    <text evidence="1">Belongs to the bacterial ribosomal protein bL34 family.</text>
</comment>
<keyword evidence="6" id="KW-1185">Reference proteome</keyword>
<dbReference type="HAMAP" id="MF_00391">
    <property type="entry name" value="Ribosomal_bL34"/>
    <property type="match status" value="1"/>
</dbReference>
<sequence>MSSKTLSLARSGVSLFNRLLQANGNHHHSIPIVLPNLSCYKPSASYLLNCPTQASSLQTYTHFGEALGDDSDVVRRLSSPEGAFFPCGLPSLRFFIGEGENDMPFDPILLFPKRTYQPSTIKRKRTHGYLARKATKGGRKVIARRLAKGRHRITL</sequence>
<keyword evidence="3" id="KW-0687">Ribonucleoprotein</keyword>
<evidence type="ECO:0000256" key="3">
    <source>
        <dbReference type="ARBA" id="ARBA00023274"/>
    </source>
</evidence>
<evidence type="ECO:0000313" key="6">
    <source>
        <dbReference type="Proteomes" id="UP000036987"/>
    </source>
</evidence>
<dbReference type="AlphaFoldDB" id="A0A0K9P3V5"/>
<dbReference type="Pfam" id="PF00468">
    <property type="entry name" value="Ribosomal_L34"/>
    <property type="match status" value="1"/>
</dbReference>
<dbReference type="OrthoDB" id="431691at2759"/>
<dbReference type="Proteomes" id="UP000036987">
    <property type="component" value="Unassembled WGS sequence"/>
</dbReference>
<keyword evidence="2 5" id="KW-0689">Ribosomal protein</keyword>
<accession>A0A0K9P3V5</accession>
<evidence type="ECO:0000256" key="4">
    <source>
        <dbReference type="ARBA" id="ARBA00035274"/>
    </source>
</evidence>
<dbReference type="Gene3D" id="1.10.287.3980">
    <property type="match status" value="1"/>
</dbReference>
<dbReference type="GO" id="GO:0005762">
    <property type="term" value="C:mitochondrial large ribosomal subunit"/>
    <property type="evidence" value="ECO:0000318"/>
    <property type="project" value="GO_Central"/>
</dbReference>
<name>A0A0K9P3V5_ZOSMR</name>
<dbReference type="GO" id="GO:0003735">
    <property type="term" value="F:structural constituent of ribosome"/>
    <property type="evidence" value="ECO:0007669"/>
    <property type="project" value="InterPro"/>
</dbReference>
<dbReference type="FunFam" id="1.10.287.3980:FF:000001">
    <property type="entry name" value="Mitochondrial ribosomal protein L34"/>
    <property type="match status" value="1"/>
</dbReference>